<dbReference type="OrthoDB" id="2684236at2759"/>
<dbReference type="PANTHER" id="PTHR34365">
    <property type="entry name" value="ENOLASE (DUF1399)"/>
    <property type="match status" value="1"/>
</dbReference>
<name>A0A9P4MBZ6_9PEZI</name>
<evidence type="ECO:0000313" key="1">
    <source>
        <dbReference type="EMBL" id="KAF2148155.1"/>
    </source>
</evidence>
<gene>
    <name evidence="1" type="ORF">K461DRAFT_283217</name>
</gene>
<organism evidence="1 2">
    <name type="scientific">Myriangium duriaei CBS 260.36</name>
    <dbReference type="NCBI Taxonomy" id="1168546"/>
    <lineage>
        <taxon>Eukaryota</taxon>
        <taxon>Fungi</taxon>
        <taxon>Dikarya</taxon>
        <taxon>Ascomycota</taxon>
        <taxon>Pezizomycotina</taxon>
        <taxon>Dothideomycetes</taxon>
        <taxon>Dothideomycetidae</taxon>
        <taxon>Myriangiales</taxon>
        <taxon>Myriangiaceae</taxon>
        <taxon>Myriangium</taxon>
    </lineage>
</organism>
<comment type="caution">
    <text evidence="1">The sequence shown here is derived from an EMBL/GenBank/DDBJ whole genome shotgun (WGS) entry which is preliminary data.</text>
</comment>
<dbReference type="AlphaFoldDB" id="A0A9P4MBZ6"/>
<dbReference type="Pfam" id="PF07173">
    <property type="entry name" value="GRDP-like"/>
    <property type="match status" value="1"/>
</dbReference>
<protein>
    <submittedName>
        <fullName evidence="1">Uncharacterized protein</fullName>
    </submittedName>
</protein>
<evidence type="ECO:0000313" key="2">
    <source>
        <dbReference type="Proteomes" id="UP000799439"/>
    </source>
</evidence>
<sequence>MAIDEKKLDSLNLDRQDRRPTPDECIAHLKLLEAISALRKHIGATDGLYGLWDRLAEGKPAAISKMREKRWAIFVTVAARRFERWFQCLPPSPKCTVEQMQHDEYAHIHTSATAIQFSPDTIPPLDVVMVWHSFCLNPRRFLSDCVRLGRVDLWRAGMPWKTIADCIDNSDFSFNPSRTAQEVFTANTDLPWSNQDGPPFVSIRCPRCRMNTLKCHLTTTDSEEYWNEDPSAGANGTGFADSKFNISCTCGTKIDHDLLRTQRFHDDLLMLLQDHVPMPGTLLDLDGLTLPVVTSKTRLDDKKSFYSYPNQLILAGTGAGHITEQDVGDLSTVDQVRKVVEVWVREPTVIRQASRTGHDRRLRIGERIAIRRMMSCYWDNASIFSLDLVGATIRQNVFVQKMHDLGWLHSPAVGNTMEGLLQKYERFFQIMREYPTKVAVPTLDVDLAWHTHQLSPVSYRDYSIHACKVFIDHDDKIDENKLSDSFEWTSKTYEKMFGAVYSECMCWYCQSIRAAHTSSISRFLHTSNNNSVSRHLDELQSTATTDPLQAPHISAHNAIRAKYNSSTTMIQLHTNRKLNQGYKTAVRRAQKDGRPVPNRDTGAYPYWGMMYPVPLYAPYMGDPCINSGMYVADPSCANFSTGAAGNCCSGTCGGGVAAGGCAGGACGGGGSAGGCGGGGGGCGGGGGGCGGGGGGGGGGCGGGGGGGA</sequence>
<proteinExistence type="predicted"/>
<reference evidence="1" key="1">
    <citation type="journal article" date="2020" name="Stud. Mycol.">
        <title>101 Dothideomycetes genomes: a test case for predicting lifestyles and emergence of pathogens.</title>
        <authorList>
            <person name="Haridas S."/>
            <person name="Albert R."/>
            <person name="Binder M."/>
            <person name="Bloem J."/>
            <person name="Labutti K."/>
            <person name="Salamov A."/>
            <person name="Andreopoulos B."/>
            <person name="Baker S."/>
            <person name="Barry K."/>
            <person name="Bills G."/>
            <person name="Bluhm B."/>
            <person name="Cannon C."/>
            <person name="Castanera R."/>
            <person name="Culley D."/>
            <person name="Daum C."/>
            <person name="Ezra D."/>
            <person name="Gonzalez J."/>
            <person name="Henrissat B."/>
            <person name="Kuo A."/>
            <person name="Liang C."/>
            <person name="Lipzen A."/>
            <person name="Lutzoni F."/>
            <person name="Magnuson J."/>
            <person name="Mondo S."/>
            <person name="Nolan M."/>
            <person name="Ohm R."/>
            <person name="Pangilinan J."/>
            <person name="Park H.-J."/>
            <person name="Ramirez L."/>
            <person name="Alfaro M."/>
            <person name="Sun H."/>
            <person name="Tritt A."/>
            <person name="Yoshinaga Y."/>
            <person name="Zwiers L.-H."/>
            <person name="Turgeon B."/>
            <person name="Goodwin S."/>
            <person name="Spatafora J."/>
            <person name="Crous P."/>
            <person name="Grigoriev I."/>
        </authorList>
    </citation>
    <scope>NUCLEOTIDE SEQUENCE</scope>
    <source>
        <strain evidence="1">CBS 260.36</strain>
    </source>
</reference>
<dbReference type="PANTHER" id="PTHR34365:SF7">
    <property type="entry name" value="GLYCINE-RICH DOMAIN-CONTAINING PROTEIN 1"/>
    <property type="match status" value="1"/>
</dbReference>
<keyword evidence="2" id="KW-1185">Reference proteome</keyword>
<dbReference type="InterPro" id="IPR009836">
    <property type="entry name" value="GRDP-like"/>
</dbReference>
<dbReference type="Proteomes" id="UP000799439">
    <property type="component" value="Unassembled WGS sequence"/>
</dbReference>
<accession>A0A9P4MBZ6</accession>
<dbReference type="EMBL" id="ML996094">
    <property type="protein sequence ID" value="KAF2148155.1"/>
    <property type="molecule type" value="Genomic_DNA"/>
</dbReference>